<evidence type="ECO:0000256" key="2">
    <source>
        <dbReference type="ARBA" id="ARBA00008814"/>
    </source>
</evidence>
<evidence type="ECO:0000256" key="4">
    <source>
        <dbReference type="ARBA" id="ARBA00022729"/>
    </source>
</evidence>
<evidence type="ECO:0000313" key="9">
    <source>
        <dbReference type="EMBL" id="EON71321.1"/>
    </source>
</evidence>
<dbReference type="Proteomes" id="UP000013911">
    <property type="component" value="Unassembled WGS sequence"/>
</dbReference>
<dbReference type="PATRIC" id="fig|1285586.5.peg.3777"/>
<evidence type="ECO:0000256" key="6">
    <source>
        <dbReference type="ARBA" id="ARBA00023288"/>
    </source>
</evidence>
<protein>
    <submittedName>
        <fullName evidence="9">Achromobactin-binding periplasmic protein</fullName>
    </submittedName>
</protein>
<dbReference type="Gene3D" id="3.40.50.1980">
    <property type="entry name" value="Nitrogenase molybdenum iron protein domain"/>
    <property type="match status" value="2"/>
</dbReference>
<dbReference type="InterPro" id="IPR002491">
    <property type="entry name" value="ABC_transptr_periplasmic_BD"/>
</dbReference>
<dbReference type="RefSeq" id="WP_010860539.1">
    <property type="nucleotide sequence ID" value="NZ_KB933398.1"/>
</dbReference>
<dbReference type="GO" id="GO:1901678">
    <property type="term" value="P:iron coordination entity transport"/>
    <property type="evidence" value="ECO:0007669"/>
    <property type="project" value="UniProtKB-ARBA"/>
</dbReference>
<keyword evidence="6" id="KW-0449">Lipoprotein</keyword>
<dbReference type="GO" id="GO:0030288">
    <property type="term" value="C:outer membrane-bounded periplasmic space"/>
    <property type="evidence" value="ECO:0007669"/>
    <property type="project" value="TreeGrafter"/>
</dbReference>
<evidence type="ECO:0000313" key="10">
    <source>
        <dbReference type="Proteomes" id="UP000013911"/>
    </source>
</evidence>
<keyword evidence="3" id="KW-0813">Transport</keyword>
<keyword evidence="4 7" id="KW-0732">Signal</keyword>
<comment type="caution">
    <text evidence="9">The sequence shown here is derived from an EMBL/GenBank/DDBJ whole genome shotgun (WGS) entry which is preliminary data.</text>
</comment>
<reference evidence="9 10" key="1">
    <citation type="submission" date="2013-04" db="EMBL/GenBank/DDBJ databases">
        <title>Draft genome of the heavy metal tolerant bacterium Lysinibacillus sphaericus strain OT4b.31.</title>
        <authorList>
            <person name="Pena-Montenegro T.D."/>
            <person name="Dussan J."/>
        </authorList>
    </citation>
    <scope>NUCLEOTIDE SEQUENCE [LARGE SCALE GENOMIC DNA]</scope>
    <source>
        <strain evidence="9 10">OT4b.31</strain>
    </source>
</reference>
<dbReference type="HOGENOM" id="CLU_038034_0_2_9"/>
<dbReference type="OrthoDB" id="9793175at2"/>
<dbReference type="Pfam" id="PF01497">
    <property type="entry name" value="Peripla_BP_2"/>
    <property type="match status" value="1"/>
</dbReference>
<keyword evidence="5" id="KW-0564">Palmitate</keyword>
<dbReference type="CDD" id="cd01146">
    <property type="entry name" value="FhuD"/>
    <property type="match status" value="1"/>
</dbReference>
<feature type="signal peptide" evidence="7">
    <location>
        <begin position="1"/>
        <end position="20"/>
    </location>
</feature>
<dbReference type="InterPro" id="IPR051313">
    <property type="entry name" value="Bact_iron-sidero_bind"/>
</dbReference>
<dbReference type="AlphaFoldDB" id="R7ZBE5"/>
<dbReference type="eggNOG" id="COG0614">
    <property type="taxonomic scope" value="Bacteria"/>
</dbReference>
<feature type="domain" description="Fe/B12 periplasmic-binding" evidence="8">
    <location>
        <begin position="63"/>
        <end position="324"/>
    </location>
</feature>
<dbReference type="PROSITE" id="PS50983">
    <property type="entry name" value="FE_B12_PBP"/>
    <property type="match status" value="1"/>
</dbReference>
<feature type="chain" id="PRO_5038594742" evidence="7">
    <location>
        <begin position="21"/>
        <end position="324"/>
    </location>
</feature>
<dbReference type="PANTHER" id="PTHR30532:SF21">
    <property type="entry name" value="SIDEROPHORE-BINDING LIPOPROTEIN YFIY-RELATED"/>
    <property type="match status" value="1"/>
</dbReference>
<sequence length="324" mass="36523">MNKKYLLLFFTIFASLFVLAACGDKASDNTEKKVAEKETEEQSTKREITHALGTTTIEGTPQRVVTLYQGATDTILEFDVTPVGVVESWAQAPMYDYIKEDLKDVKFVGQETQPNLEEIAALKPDLIIATQVRHEEIYEQLSQIAPTIVNTTLYDFKETATIIGQALDKEEQAKTLIGDWEARVADFKNKVASTDNWPLSAAVLNYREDHARIYVKGFAGSILTELGFEGPKDLQGKDLEIVKLTDKEGIPQMNADITFQFMEDNAAVKKTYEDWTAHPLYKNLDAAKNNQVYTVDEIIWNLAGGLQAAHLMLDEIYDHFELEK</sequence>
<dbReference type="SUPFAM" id="SSF53807">
    <property type="entry name" value="Helical backbone' metal receptor"/>
    <property type="match status" value="1"/>
</dbReference>
<evidence type="ECO:0000259" key="8">
    <source>
        <dbReference type="PROSITE" id="PS50983"/>
    </source>
</evidence>
<evidence type="ECO:0000256" key="5">
    <source>
        <dbReference type="ARBA" id="ARBA00023139"/>
    </source>
</evidence>
<comment type="subcellular location">
    <subcellularLocation>
        <location evidence="1">Cell membrane</location>
        <topology evidence="1">Lipid-anchor</topology>
    </subcellularLocation>
</comment>
<dbReference type="FunFam" id="3.40.50.1980:FF:000003">
    <property type="entry name" value="Iron ABC transporter substrate-binding protein"/>
    <property type="match status" value="1"/>
</dbReference>
<accession>R7ZBE5</accession>
<gene>
    <name evidence="9" type="ORF">H131_18076</name>
</gene>
<dbReference type="GO" id="GO:0005886">
    <property type="term" value="C:plasma membrane"/>
    <property type="evidence" value="ECO:0007669"/>
    <property type="project" value="UniProtKB-SubCell"/>
</dbReference>
<evidence type="ECO:0000256" key="3">
    <source>
        <dbReference type="ARBA" id="ARBA00022448"/>
    </source>
</evidence>
<organism evidence="9 10">
    <name type="scientific">Lysinibacillus sphaericus OT4b.31</name>
    <dbReference type="NCBI Taxonomy" id="1285586"/>
    <lineage>
        <taxon>Bacteria</taxon>
        <taxon>Bacillati</taxon>
        <taxon>Bacillota</taxon>
        <taxon>Bacilli</taxon>
        <taxon>Bacillales</taxon>
        <taxon>Bacillaceae</taxon>
        <taxon>Lysinibacillus</taxon>
    </lineage>
</organism>
<dbReference type="PROSITE" id="PS51257">
    <property type="entry name" value="PROKAR_LIPOPROTEIN"/>
    <property type="match status" value="1"/>
</dbReference>
<evidence type="ECO:0000256" key="1">
    <source>
        <dbReference type="ARBA" id="ARBA00004193"/>
    </source>
</evidence>
<name>R7ZBE5_LYSSH</name>
<proteinExistence type="inferred from homology"/>
<evidence type="ECO:0000256" key="7">
    <source>
        <dbReference type="SAM" id="SignalP"/>
    </source>
</evidence>
<dbReference type="EMBL" id="AQPX01000024">
    <property type="protein sequence ID" value="EON71321.1"/>
    <property type="molecule type" value="Genomic_DNA"/>
</dbReference>
<comment type="similarity">
    <text evidence="2">Belongs to the bacterial solute-binding protein 8 family.</text>
</comment>
<dbReference type="PANTHER" id="PTHR30532">
    <property type="entry name" value="IRON III DICITRATE-BINDING PERIPLASMIC PROTEIN"/>
    <property type="match status" value="1"/>
</dbReference>